<protein>
    <recommendedName>
        <fullName evidence="4">Stringent starvation protein B</fullName>
    </recommendedName>
</protein>
<evidence type="ECO:0008006" key="4">
    <source>
        <dbReference type="Google" id="ProtNLM"/>
    </source>
</evidence>
<dbReference type="Gene3D" id="2.30.30.220">
    <property type="entry name" value="SspB-like"/>
    <property type="match status" value="1"/>
</dbReference>
<accession>A0A8J7M9D9</accession>
<proteinExistence type="predicted"/>
<gene>
    <name evidence="2" type="ORF">H0I76_15785</name>
</gene>
<dbReference type="InterPro" id="IPR007481">
    <property type="entry name" value="SspB"/>
</dbReference>
<dbReference type="Pfam" id="PF04386">
    <property type="entry name" value="SspB"/>
    <property type="match status" value="1"/>
</dbReference>
<organism evidence="2 3">
    <name type="scientific">Thermohalobaculum xanthum</name>
    <dbReference type="NCBI Taxonomy" id="2753746"/>
    <lineage>
        <taxon>Bacteria</taxon>
        <taxon>Pseudomonadati</taxon>
        <taxon>Pseudomonadota</taxon>
        <taxon>Alphaproteobacteria</taxon>
        <taxon>Rhodobacterales</taxon>
        <taxon>Paracoccaceae</taxon>
        <taxon>Thermohalobaculum</taxon>
    </lineage>
</organism>
<dbReference type="RefSeq" id="WP_200611818.1">
    <property type="nucleotide sequence ID" value="NZ_JAEHHL010000009.1"/>
</dbReference>
<dbReference type="Proteomes" id="UP000655420">
    <property type="component" value="Unassembled WGS sequence"/>
</dbReference>
<feature type="region of interest" description="Disordered" evidence="1">
    <location>
        <begin position="117"/>
        <end position="171"/>
    </location>
</feature>
<comment type="caution">
    <text evidence="2">The sequence shown here is derived from an EMBL/GenBank/DDBJ whole genome shotgun (WGS) entry which is preliminary data.</text>
</comment>
<keyword evidence="3" id="KW-1185">Reference proteome</keyword>
<dbReference type="InterPro" id="IPR036760">
    <property type="entry name" value="SspB-like_sf"/>
</dbReference>
<evidence type="ECO:0000256" key="1">
    <source>
        <dbReference type="SAM" id="MobiDB-lite"/>
    </source>
</evidence>
<sequence>MAGKRGINYGRFMERAMRGVVADVLGHVAKHGLTGEHHFYISFDTTHPGVDIPTYLHENYPREMTIVLQDWFEDLAVTGDRFRVTLNFSDRPETLVIPLDAVKTFVDPSVKFGLKFDDHDEDEEAAAKPPAESAEAGRREEPDEDDDGGPDGTGGHPSSGEVVRLDRFRKR</sequence>
<dbReference type="AlphaFoldDB" id="A0A8J7M9D9"/>
<dbReference type="SUPFAM" id="SSF101738">
    <property type="entry name" value="SspB-like"/>
    <property type="match status" value="1"/>
</dbReference>
<evidence type="ECO:0000313" key="2">
    <source>
        <dbReference type="EMBL" id="MBK0400660.1"/>
    </source>
</evidence>
<dbReference type="EMBL" id="JAEHHL010000009">
    <property type="protein sequence ID" value="MBK0400660.1"/>
    <property type="molecule type" value="Genomic_DNA"/>
</dbReference>
<evidence type="ECO:0000313" key="3">
    <source>
        <dbReference type="Proteomes" id="UP000655420"/>
    </source>
</evidence>
<reference evidence="2" key="1">
    <citation type="submission" date="2020-12" db="EMBL/GenBank/DDBJ databases">
        <title>Bacterial taxonomy.</title>
        <authorList>
            <person name="Pan X."/>
        </authorList>
    </citation>
    <scope>NUCLEOTIDE SEQUENCE</scope>
    <source>
        <strain evidence="2">M0105</strain>
    </source>
</reference>
<name>A0A8J7M9D9_9RHOB</name>